<organism evidence="1">
    <name type="scientific">marine sediment metagenome</name>
    <dbReference type="NCBI Taxonomy" id="412755"/>
    <lineage>
        <taxon>unclassified sequences</taxon>
        <taxon>metagenomes</taxon>
        <taxon>ecological metagenomes</taxon>
    </lineage>
</organism>
<gene>
    <name evidence="1" type="ORF">LCGC14_1606630</name>
</gene>
<dbReference type="EMBL" id="LAZR01012953">
    <property type="protein sequence ID" value="KKM24291.1"/>
    <property type="molecule type" value="Genomic_DNA"/>
</dbReference>
<dbReference type="AlphaFoldDB" id="A0A0F9I9K5"/>
<proteinExistence type="predicted"/>
<protein>
    <submittedName>
        <fullName evidence="1">Uncharacterized protein</fullName>
    </submittedName>
</protein>
<sequence>MVQNMKSEFTQEDGEFYYGNIRPGSFSDGVECPNCGLIYVIFATPDIKQQEFKPIPVTGTVDSFCPCCGTNLREYFKTTVRRREK</sequence>
<evidence type="ECO:0000313" key="1">
    <source>
        <dbReference type="EMBL" id="KKM24291.1"/>
    </source>
</evidence>
<reference evidence="1" key="1">
    <citation type="journal article" date="2015" name="Nature">
        <title>Complex archaea that bridge the gap between prokaryotes and eukaryotes.</title>
        <authorList>
            <person name="Spang A."/>
            <person name="Saw J.H."/>
            <person name="Jorgensen S.L."/>
            <person name="Zaremba-Niedzwiedzka K."/>
            <person name="Martijn J."/>
            <person name="Lind A.E."/>
            <person name="van Eijk R."/>
            <person name="Schleper C."/>
            <person name="Guy L."/>
            <person name="Ettema T.J."/>
        </authorList>
    </citation>
    <scope>NUCLEOTIDE SEQUENCE</scope>
</reference>
<name>A0A0F9I9K5_9ZZZZ</name>
<accession>A0A0F9I9K5</accession>
<comment type="caution">
    <text evidence="1">The sequence shown here is derived from an EMBL/GenBank/DDBJ whole genome shotgun (WGS) entry which is preliminary data.</text>
</comment>